<dbReference type="InterPro" id="IPR013114">
    <property type="entry name" value="FabA_FabZ"/>
</dbReference>
<comment type="similarity">
    <text evidence="2 9">Belongs to the thioester dehydratase family. FabZ subfamily.</text>
</comment>
<evidence type="ECO:0000256" key="9">
    <source>
        <dbReference type="HAMAP-Rule" id="MF_00406"/>
    </source>
</evidence>
<sequence length="145" mass="16338">MMNIKDIMEYLPHRYPFLLVDRVTESEKGQFIKGYKNISLNEPFFNGHFPNNPIMPGVLIIEAMAQLSGILGFLTVGRKPSDGVVQYLAGSSKARFKRPVVPGDRLCLESRMISGKRGIYKFECRALVDDEVVCVAEILTAEREV</sequence>
<dbReference type="EMBL" id="SZYH01000002">
    <property type="protein sequence ID" value="TKV64569.1"/>
    <property type="molecule type" value="Genomic_DNA"/>
</dbReference>
<keyword evidence="5 9" id="KW-0441">Lipid A biosynthesis</keyword>
<accession>A0A4U6QUZ1</accession>
<evidence type="ECO:0000256" key="7">
    <source>
        <dbReference type="ARBA" id="ARBA00023239"/>
    </source>
</evidence>
<evidence type="ECO:0000313" key="10">
    <source>
        <dbReference type="EMBL" id="TKV64569.1"/>
    </source>
</evidence>
<feature type="active site" evidence="9">
    <location>
        <position position="48"/>
    </location>
</feature>
<evidence type="ECO:0000256" key="1">
    <source>
        <dbReference type="ARBA" id="ARBA00004496"/>
    </source>
</evidence>
<name>A0A4U6QUZ1_9GAMM</name>
<keyword evidence="3 9" id="KW-0963">Cytoplasm</keyword>
<dbReference type="GO" id="GO:0009245">
    <property type="term" value="P:lipid A biosynthetic process"/>
    <property type="evidence" value="ECO:0007669"/>
    <property type="project" value="UniProtKB-UniRule"/>
</dbReference>
<dbReference type="Gene3D" id="3.10.129.10">
    <property type="entry name" value="Hotdog Thioesterase"/>
    <property type="match status" value="1"/>
</dbReference>
<dbReference type="Pfam" id="PF07977">
    <property type="entry name" value="FabA"/>
    <property type="match status" value="1"/>
</dbReference>
<evidence type="ECO:0000256" key="6">
    <source>
        <dbReference type="ARBA" id="ARBA00023098"/>
    </source>
</evidence>
<comment type="catalytic activity">
    <reaction evidence="9">
        <text>a (3R)-hydroxyacyl-[ACP] = a (2E)-enoyl-[ACP] + H2O</text>
        <dbReference type="Rhea" id="RHEA:13097"/>
        <dbReference type="Rhea" id="RHEA-COMP:9925"/>
        <dbReference type="Rhea" id="RHEA-COMP:9945"/>
        <dbReference type="ChEBI" id="CHEBI:15377"/>
        <dbReference type="ChEBI" id="CHEBI:78784"/>
        <dbReference type="ChEBI" id="CHEBI:78827"/>
        <dbReference type="EC" id="4.2.1.59"/>
    </reaction>
</comment>
<dbReference type="PANTHER" id="PTHR30272">
    <property type="entry name" value="3-HYDROXYACYL-[ACYL-CARRIER-PROTEIN] DEHYDRATASE"/>
    <property type="match status" value="1"/>
</dbReference>
<evidence type="ECO:0000256" key="4">
    <source>
        <dbReference type="ARBA" id="ARBA00022516"/>
    </source>
</evidence>
<dbReference type="GO" id="GO:0016020">
    <property type="term" value="C:membrane"/>
    <property type="evidence" value="ECO:0007669"/>
    <property type="project" value="GOC"/>
</dbReference>
<dbReference type="GO" id="GO:0019171">
    <property type="term" value="F:(3R)-hydroxyacyl-[acyl-carrier-protein] dehydratase activity"/>
    <property type="evidence" value="ECO:0007669"/>
    <property type="project" value="UniProtKB-EC"/>
</dbReference>
<keyword evidence="7 9" id="KW-0456">Lyase</keyword>
<dbReference type="InterPro" id="IPR029069">
    <property type="entry name" value="HotDog_dom_sf"/>
</dbReference>
<evidence type="ECO:0000313" key="11">
    <source>
        <dbReference type="Proteomes" id="UP000308488"/>
    </source>
</evidence>
<dbReference type="EC" id="4.2.1.59" evidence="9"/>
<comment type="caution">
    <text evidence="10">The sequence shown here is derived from an EMBL/GenBank/DDBJ whole genome shotgun (WGS) entry which is preliminary data.</text>
</comment>
<comment type="function">
    <text evidence="8 9">Involved in unsaturated fatty acids biosynthesis. Catalyzes the dehydration of short chain beta-hydroxyacyl-ACPs and long chain saturated and unsaturated beta-hydroxyacyl-ACPs.</text>
</comment>
<reference evidence="10 11" key="1">
    <citation type="submission" date="2019-05" db="EMBL/GenBank/DDBJ databases">
        <title>Marinobacter panjinensis sp. nov., a moderately halophilic bacterium isolated from sea tidal flat environment.</title>
        <authorList>
            <person name="Yang W."/>
            <person name="An M."/>
            <person name="He W."/>
            <person name="Luo X."/>
            <person name="Zhu L."/>
            <person name="Chen G."/>
            <person name="Zhang Y."/>
            <person name="Wang Y."/>
        </authorList>
    </citation>
    <scope>NUCLEOTIDE SEQUENCE [LARGE SCALE GENOMIC DNA]</scope>
    <source>
        <strain evidence="10 11">PJ-16</strain>
    </source>
</reference>
<dbReference type="PANTHER" id="PTHR30272:SF1">
    <property type="entry name" value="3-HYDROXYACYL-[ACYL-CARRIER-PROTEIN] DEHYDRATASE"/>
    <property type="match status" value="1"/>
</dbReference>
<organism evidence="10 11">
    <name type="scientific">Marinobacter panjinensis</name>
    <dbReference type="NCBI Taxonomy" id="2576384"/>
    <lineage>
        <taxon>Bacteria</taxon>
        <taxon>Pseudomonadati</taxon>
        <taxon>Pseudomonadota</taxon>
        <taxon>Gammaproteobacteria</taxon>
        <taxon>Pseudomonadales</taxon>
        <taxon>Marinobacteraceae</taxon>
        <taxon>Marinobacter</taxon>
    </lineage>
</organism>
<dbReference type="NCBIfam" id="TIGR01750">
    <property type="entry name" value="fabZ"/>
    <property type="match status" value="1"/>
</dbReference>
<dbReference type="GO" id="GO:0006633">
    <property type="term" value="P:fatty acid biosynthetic process"/>
    <property type="evidence" value="ECO:0007669"/>
    <property type="project" value="UniProtKB-UniRule"/>
</dbReference>
<dbReference type="CDD" id="cd01288">
    <property type="entry name" value="FabZ"/>
    <property type="match status" value="1"/>
</dbReference>
<proteinExistence type="inferred from homology"/>
<dbReference type="FunFam" id="3.10.129.10:FF:000001">
    <property type="entry name" value="3-hydroxyacyl-[acyl-carrier-protein] dehydratase FabZ"/>
    <property type="match status" value="1"/>
</dbReference>
<evidence type="ECO:0000256" key="8">
    <source>
        <dbReference type="ARBA" id="ARBA00025049"/>
    </source>
</evidence>
<keyword evidence="11" id="KW-1185">Reference proteome</keyword>
<dbReference type="NCBIfam" id="NF000582">
    <property type="entry name" value="PRK00006.1"/>
    <property type="match status" value="1"/>
</dbReference>
<evidence type="ECO:0000256" key="5">
    <source>
        <dbReference type="ARBA" id="ARBA00022556"/>
    </source>
</evidence>
<evidence type="ECO:0000256" key="3">
    <source>
        <dbReference type="ARBA" id="ARBA00022490"/>
    </source>
</evidence>
<dbReference type="GO" id="GO:0005737">
    <property type="term" value="C:cytoplasm"/>
    <property type="evidence" value="ECO:0007669"/>
    <property type="project" value="UniProtKB-SubCell"/>
</dbReference>
<dbReference type="RefSeq" id="WP_137437926.1">
    <property type="nucleotide sequence ID" value="NZ_JANRHC010000003.1"/>
</dbReference>
<gene>
    <name evidence="9 10" type="primary">fabZ</name>
    <name evidence="10" type="ORF">FDP08_18870</name>
</gene>
<dbReference type="SUPFAM" id="SSF54637">
    <property type="entry name" value="Thioesterase/thiol ester dehydrase-isomerase"/>
    <property type="match status" value="1"/>
</dbReference>
<dbReference type="Proteomes" id="UP000308488">
    <property type="component" value="Unassembled WGS sequence"/>
</dbReference>
<dbReference type="AlphaFoldDB" id="A0A4U6QUZ1"/>
<dbReference type="HAMAP" id="MF_00406">
    <property type="entry name" value="FabZ"/>
    <property type="match status" value="1"/>
</dbReference>
<dbReference type="OrthoDB" id="9772788at2"/>
<protein>
    <recommendedName>
        <fullName evidence="9">3-hydroxyacyl-[acyl-carrier-protein] dehydratase FabZ</fullName>
        <ecNumber evidence="9">4.2.1.59</ecNumber>
    </recommendedName>
    <alternativeName>
        <fullName evidence="9">(3R)-hydroxymyristoyl-[acyl-carrier-protein] dehydratase</fullName>
        <shortName evidence="9">(3R)-hydroxymyristoyl-ACP dehydrase</shortName>
    </alternativeName>
    <alternativeName>
        <fullName evidence="9">Beta-hydroxyacyl-ACP dehydratase</fullName>
    </alternativeName>
</protein>
<keyword evidence="4 9" id="KW-0444">Lipid biosynthesis</keyword>
<keyword evidence="6 9" id="KW-0443">Lipid metabolism</keyword>
<comment type="subcellular location">
    <subcellularLocation>
        <location evidence="1 9">Cytoplasm</location>
    </subcellularLocation>
</comment>
<evidence type="ECO:0000256" key="2">
    <source>
        <dbReference type="ARBA" id="ARBA00009174"/>
    </source>
</evidence>
<dbReference type="InterPro" id="IPR010084">
    <property type="entry name" value="FabZ"/>
</dbReference>